<dbReference type="CDD" id="cd07765">
    <property type="entry name" value="KRAB_A-box"/>
    <property type="match status" value="1"/>
</dbReference>
<evidence type="ECO:0000256" key="1">
    <source>
        <dbReference type="SAM" id="MobiDB-lite"/>
    </source>
</evidence>
<dbReference type="InterPro" id="IPR038269">
    <property type="entry name" value="SCAN_sf"/>
</dbReference>
<gene>
    <name evidence="4" type="primary">LOC103054049</name>
</gene>
<dbReference type="PROSITE" id="PS50805">
    <property type="entry name" value="KRAB"/>
    <property type="match status" value="1"/>
</dbReference>
<evidence type="ECO:0000259" key="2">
    <source>
        <dbReference type="PROSITE" id="PS50805"/>
    </source>
</evidence>
<sequence length="160" mass="17174">MSSWVRECGAESSSQAVALAEGFLLGQLEQKKLEEQQQRNHLFAEKGPALPAPEGAPLASRQSPLRRSVLAEGGRGSPWEEGGTRPGISTPSWLLPCGRGGTAAGAVQDLLAFEEIAVSFMEEEWELLDHDQRALHSQIMEEFYGTIACLAPPEAISGAC</sequence>
<evidence type="ECO:0000313" key="3">
    <source>
        <dbReference type="Proteomes" id="UP000695026"/>
    </source>
</evidence>
<name>A0A9F5N1B9_PYTBI</name>
<keyword evidence="3" id="KW-1185">Reference proteome</keyword>
<dbReference type="GeneID" id="103054049"/>
<dbReference type="SUPFAM" id="SSF109640">
    <property type="entry name" value="KRAB domain (Kruppel-associated box)"/>
    <property type="match status" value="1"/>
</dbReference>
<evidence type="ECO:0000313" key="4">
    <source>
        <dbReference type="RefSeq" id="XP_025032091.1"/>
    </source>
</evidence>
<dbReference type="Proteomes" id="UP000695026">
    <property type="component" value="Unplaced"/>
</dbReference>
<feature type="domain" description="KRAB" evidence="2">
    <location>
        <begin position="111"/>
        <end position="160"/>
    </location>
</feature>
<protein>
    <submittedName>
        <fullName evidence="4">Zinc finger protein with KRAB and SCAN domains 5-like</fullName>
    </submittedName>
</protein>
<feature type="compositionally biased region" description="Low complexity" evidence="1">
    <location>
        <begin position="45"/>
        <end position="59"/>
    </location>
</feature>
<dbReference type="Pfam" id="PF01352">
    <property type="entry name" value="KRAB"/>
    <property type="match status" value="1"/>
</dbReference>
<organism evidence="3 4">
    <name type="scientific">Python bivittatus</name>
    <name type="common">Burmese python</name>
    <name type="synonym">Python molurus bivittatus</name>
    <dbReference type="NCBI Taxonomy" id="176946"/>
    <lineage>
        <taxon>Eukaryota</taxon>
        <taxon>Metazoa</taxon>
        <taxon>Chordata</taxon>
        <taxon>Craniata</taxon>
        <taxon>Vertebrata</taxon>
        <taxon>Euteleostomi</taxon>
        <taxon>Lepidosauria</taxon>
        <taxon>Squamata</taxon>
        <taxon>Bifurcata</taxon>
        <taxon>Unidentata</taxon>
        <taxon>Episquamata</taxon>
        <taxon>Toxicofera</taxon>
        <taxon>Serpentes</taxon>
        <taxon>Henophidia</taxon>
        <taxon>Pythonidae</taxon>
        <taxon>Python</taxon>
    </lineage>
</organism>
<feature type="region of interest" description="Disordered" evidence="1">
    <location>
        <begin position="36"/>
        <end position="92"/>
    </location>
</feature>
<dbReference type="InterPro" id="IPR001909">
    <property type="entry name" value="KRAB"/>
</dbReference>
<dbReference type="GO" id="GO:0006355">
    <property type="term" value="P:regulation of DNA-templated transcription"/>
    <property type="evidence" value="ECO:0007669"/>
    <property type="project" value="InterPro"/>
</dbReference>
<dbReference type="AlphaFoldDB" id="A0A9F5N1B9"/>
<accession>A0A9F5N1B9</accession>
<dbReference type="KEGG" id="pbi:103054049"/>
<proteinExistence type="predicted"/>
<dbReference type="RefSeq" id="XP_025032091.1">
    <property type="nucleotide sequence ID" value="XM_025176323.1"/>
</dbReference>
<dbReference type="InterPro" id="IPR036051">
    <property type="entry name" value="KRAB_dom_sf"/>
</dbReference>
<dbReference type="Gene3D" id="1.10.4020.10">
    <property type="entry name" value="DNA breaking-rejoining enzymes"/>
    <property type="match status" value="1"/>
</dbReference>
<dbReference type="Gene3D" id="6.10.140.140">
    <property type="match status" value="1"/>
</dbReference>
<reference evidence="4" key="1">
    <citation type="submission" date="2025-08" db="UniProtKB">
        <authorList>
            <consortium name="RefSeq"/>
        </authorList>
    </citation>
    <scope>IDENTIFICATION</scope>
    <source>
        <tissue evidence="4">Liver</tissue>
    </source>
</reference>
<dbReference type="OrthoDB" id="9049608at2759"/>